<gene>
    <name evidence="3" type="ORF">DSM100238_1398</name>
</gene>
<proteinExistence type="predicted"/>
<feature type="domain" description="RNase H type-1" evidence="2">
    <location>
        <begin position="3"/>
        <end position="146"/>
    </location>
</feature>
<dbReference type="OrthoDB" id="7845843at2"/>
<protein>
    <submittedName>
        <fullName evidence="3">Ribonuclease H</fullName>
    </submittedName>
</protein>
<dbReference type="EMBL" id="WBSO01000011">
    <property type="protein sequence ID" value="KAB8296635.1"/>
    <property type="molecule type" value="Genomic_DNA"/>
</dbReference>
<dbReference type="SUPFAM" id="SSF53098">
    <property type="entry name" value="Ribonuclease H-like"/>
    <property type="match status" value="1"/>
</dbReference>
<organism evidence="3 4">
    <name type="scientific">Bifidobacterium apri</name>
    <dbReference type="NCBI Taxonomy" id="1769423"/>
    <lineage>
        <taxon>Bacteria</taxon>
        <taxon>Bacillati</taxon>
        <taxon>Actinomycetota</taxon>
        <taxon>Actinomycetes</taxon>
        <taxon>Bifidobacteriales</taxon>
        <taxon>Bifidobacteriaceae</taxon>
        <taxon>Bifidobacterium</taxon>
    </lineage>
</organism>
<dbReference type="InterPro" id="IPR036397">
    <property type="entry name" value="RNaseH_sf"/>
</dbReference>
<dbReference type="RefSeq" id="WP_152355957.1">
    <property type="nucleotide sequence ID" value="NZ_JBHLXF010000030.1"/>
</dbReference>
<feature type="compositionally biased region" description="Polar residues" evidence="1">
    <location>
        <begin position="259"/>
        <end position="276"/>
    </location>
</feature>
<dbReference type="InterPro" id="IPR002156">
    <property type="entry name" value="RNaseH_domain"/>
</dbReference>
<evidence type="ECO:0000259" key="2">
    <source>
        <dbReference type="PROSITE" id="PS50879"/>
    </source>
</evidence>
<sequence>MTGTHTIHISTDGSFLPGARPVTGWAWVDHTTGLHDCGGSLGGNIQLGELCAILQALRSHPGAEKLVIESDSRDAIEYSTKRESTWSQTGWLKDNGNPAPYFLSVIRAIHMEMEEREGSIDFIWVKGHAGDKFNEQADQFARGYATMCRDFHAPSKIPSEAQIDLMRVPLQLTGRVIQTGTDDMMQALDPDNSATVKADAPRTAMAAANTVGVVPVTVRHTPGTDDNHDAASPTAGGDTADAHTADTHAMDTAAATHTQRVVSSERSVNSQPSADSQDVFPQAQLLHDLTATLRKATHAQQKAAERYAKAAGIPPSARVADAEDNLNKAAKRQESLARVIHELVETLI</sequence>
<comment type="caution">
    <text evidence="3">The sequence shown here is derived from an EMBL/GenBank/DDBJ whole genome shotgun (WGS) entry which is preliminary data.</text>
</comment>
<evidence type="ECO:0000313" key="4">
    <source>
        <dbReference type="Proteomes" id="UP000440041"/>
    </source>
</evidence>
<evidence type="ECO:0000256" key="1">
    <source>
        <dbReference type="SAM" id="MobiDB-lite"/>
    </source>
</evidence>
<dbReference type="Gene3D" id="3.30.420.10">
    <property type="entry name" value="Ribonuclease H-like superfamily/Ribonuclease H"/>
    <property type="match status" value="1"/>
</dbReference>
<accession>A0A6A2VX41</accession>
<dbReference type="AlphaFoldDB" id="A0A6A2VX41"/>
<dbReference type="InterPro" id="IPR012337">
    <property type="entry name" value="RNaseH-like_sf"/>
</dbReference>
<feature type="region of interest" description="Disordered" evidence="1">
    <location>
        <begin position="217"/>
        <end position="280"/>
    </location>
</feature>
<dbReference type="PROSITE" id="PS50879">
    <property type="entry name" value="RNASE_H_1"/>
    <property type="match status" value="1"/>
</dbReference>
<reference evidence="3 4" key="1">
    <citation type="submission" date="2019-09" db="EMBL/GenBank/DDBJ databases">
        <title>Characterization of the phylogenetic diversity of two novel species belonging to the genus Bifidobacterium: Bifidobacterium cebidarum sp. nov. and Bifidobacterium leontopitheci sp. nov.</title>
        <authorList>
            <person name="Lugli G.A."/>
            <person name="Duranti S."/>
            <person name="Milani C."/>
            <person name="Turroni F."/>
            <person name="Ventura M."/>
        </authorList>
    </citation>
    <scope>NUCLEOTIDE SEQUENCE [LARGE SCALE GENOMIC DNA]</scope>
    <source>
        <strain evidence="3 4">DSM 100238</strain>
    </source>
</reference>
<dbReference type="GO" id="GO:0003676">
    <property type="term" value="F:nucleic acid binding"/>
    <property type="evidence" value="ECO:0007669"/>
    <property type="project" value="InterPro"/>
</dbReference>
<name>A0A6A2VX41_9BIFI</name>
<dbReference type="Proteomes" id="UP000440041">
    <property type="component" value="Unassembled WGS sequence"/>
</dbReference>
<evidence type="ECO:0000313" key="3">
    <source>
        <dbReference type="EMBL" id="KAB8296635.1"/>
    </source>
</evidence>
<feature type="compositionally biased region" description="Basic and acidic residues" evidence="1">
    <location>
        <begin position="240"/>
        <end position="249"/>
    </location>
</feature>
<dbReference type="Pfam" id="PF00075">
    <property type="entry name" value="RNase_H"/>
    <property type="match status" value="1"/>
</dbReference>
<keyword evidence="4" id="KW-1185">Reference proteome</keyword>
<dbReference type="GO" id="GO:0004523">
    <property type="term" value="F:RNA-DNA hybrid ribonuclease activity"/>
    <property type="evidence" value="ECO:0007669"/>
    <property type="project" value="InterPro"/>
</dbReference>